<dbReference type="SUPFAM" id="SSF56112">
    <property type="entry name" value="Protein kinase-like (PK-like)"/>
    <property type="match status" value="1"/>
</dbReference>
<evidence type="ECO:0000256" key="3">
    <source>
        <dbReference type="ARBA" id="ARBA00022679"/>
    </source>
</evidence>
<evidence type="ECO:0000256" key="9">
    <source>
        <dbReference type="PROSITE-ProRule" id="PRU10141"/>
    </source>
</evidence>
<gene>
    <name evidence="13" type="ORF">NA56DRAFT_565802</name>
</gene>
<protein>
    <recommendedName>
        <fullName evidence="1">non-specific serine/threonine protein kinase</fullName>
        <ecNumber evidence="1">2.7.11.1</ecNumber>
    </recommendedName>
</protein>
<feature type="region of interest" description="Disordered" evidence="10">
    <location>
        <begin position="729"/>
        <end position="748"/>
    </location>
</feature>
<feature type="compositionally biased region" description="Basic and acidic residues" evidence="10">
    <location>
        <begin position="27"/>
        <end position="36"/>
    </location>
</feature>
<feature type="domain" description="AGC-kinase C-terminal" evidence="12">
    <location>
        <begin position="581"/>
        <end position="650"/>
    </location>
</feature>
<dbReference type="PANTHER" id="PTHR24356:SF400">
    <property type="entry name" value="SERINE_THREONINE-PROTEIN KINASE CBK1"/>
    <property type="match status" value="1"/>
</dbReference>
<keyword evidence="3" id="KW-0808">Transferase</keyword>
<reference evidence="13 14" key="1">
    <citation type="submission" date="2016-05" db="EMBL/GenBank/DDBJ databases">
        <title>A degradative enzymes factory behind the ericoid mycorrhizal symbiosis.</title>
        <authorList>
            <consortium name="DOE Joint Genome Institute"/>
            <person name="Martino E."/>
            <person name="Morin E."/>
            <person name="Grelet G."/>
            <person name="Kuo A."/>
            <person name="Kohler A."/>
            <person name="Daghino S."/>
            <person name="Barry K."/>
            <person name="Choi C."/>
            <person name="Cichocki N."/>
            <person name="Clum A."/>
            <person name="Copeland A."/>
            <person name="Hainaut M."/>
            <person name="Haridas S."/>
            <person name="Labutti K."/>
            <person name="Lindquist E."/>
            <person name="Lipzen A."/>
            <person name="Khouja H.-R."/>
            <person name="Murat C."/>
            <person name="Ohm R."/>
            <person name="Olson A."/>
            <person name="Spatafora J."/>
            <person name="Veneault-Fourrey C."/>
            <person name="Henrissat B."/>
            <person name="Grigoriev I."/>
            <person name="Martin F."/>
            <person name="Perotto S."/>
        </authorList>
    </citation>
    <scope>NUCLEOTIDE SEQUENCE [LARGE SCALE GENOMIC DNA]</scope>
    <source>
        <strain evidence="13 14">UAMH 7357</strain>
    </source>
</reference>
<keyword evidence="4 9" id="KW-0547">Nucleotide-binding</keyword>
<evidence type="ECO:0000256" key="4">
    <source>
        <dbReference type="ARBA" id="ARBA00022741"/>
    </source>
</evidence>
<dbReference type="SMART" id="SM00220">
    <property type="entry name" value="S_TKc"/>
    <property type="match status" value="1"/>
</dbReference>
<dbReference type="CDD" id="cd21742">
    <property type="entry name" value="MobB_NDR_LATS-like"/>
    <property type="match status" value="1"/>
</dbReference>
<evidence type="ECO:0000313" key="13">
    <source>
        <dbReference type="EMBL" id="PMD25153.1"/>
    </source>
</evidence>
<feature type="region of interest" description="Disordered" evidence="10">
    <location>
        <begin position="26"/>
        <end position="102"/>
    </location>
</feature>
<dbReference type="Gene3D" id="1.10.510.10">
    <property type="entry name" value="Transferase(Phosphotransferase) domain 1"/>
    <property type="match status" value="1"/>
</dbReference>
<dbReference type="STRING" id="1745343.A0A2J6QFV1"/>
<comment type="catalytic activity">
    <reaction evidence="7">
        <text>L-threonyl-[protein] + ATP = O-phospho-L-threonyl-[protein] + ADP + H(+)</text>
        <dbReference type="Rhea" id="RHEA:46608"/>
        <dbReference type="Rhea" id="RHEA-COMP:11060"/>
        <dbReference type="Rhea" id="RHEA-COMP:11605"/>
        <dbReference type="ChEBI" id="CHEBI:15378"/>
        <dbReference type="ChEBI" id="CHEBI:30013"/>
        <dbReference type="ChEBI" id="CHEBI:30616"/>
        <dbReference type="ChEBI" id="CHEBI:61977"/>
        <dbReference type="ChEBI" id="CHEBI:456216"/>
        <dbReference type="EC" id="2.7.11.1"/>
    </reaction>
</comment>
<accession>A0A2J6QFV1</accession>
<evidence type="ECO:0000313" key="14">
    <source>
        <dbReference type="Proteomes" id="UP000235672"/>
    </source>
</evidence>
<keyword evidence="6 9" id="KW-0067">ATP-binding</keyword>
<name>A0A2J6QFV1_9HELO</name>
<evidence type="ECO:0000256" key="10">
    <source>
        <dbReference type="SAM" id="MobiDB-lite"/>
    </source>
</evidence>
<dbReference type="GO" id="GO:0004674">
    <property type="term" value="F:protein serine/threonine kinase activity"/>
    <property type="evidence" value="ECO:0007669"/>
    <property type="project" value="UniProtKB-KW"/>
</dbReference>
<evidence type="ECO:0000256" key="2">
    <source>
        <dbReference type="ARBA" id="ARBA00022527"/>
    </source>
</evidence>
<comment type="catalytic activity">
    <reaction evidence="8">
        <text>L-seryl-[protein] + ATP = O-phospho-L-seryl-[protein] + ADP + H(+)</text>
        <dbReference type="Rhea" id="RHEA:17989"/>
        <dbReference type="Rhea" id="RHEA-COMP:9863"/>
        <dbReference type="Rhea" id="RHEA-COMP:11604"/>
        <dbReference type="ChEBI" id="CHEBI:15378"/>
        <dbReference type="ChEBI" id="CHEBI:29999"/>
        <dbReference type="ChEBI" id="CHEBI:30616"/>
        <dbReference type="ChEBI" id="CHEBI:83421"/>
        <dbReference type="ChEBI" id="CHEBI:456216"/>
        <dbReference type="EC" id="2.7.11.1"/>
    </reaction>
</comment>
<dbReference type="Pfam" id="PF00069">
    <property type="entry name" value="Pkinase"/>
    <property type="match status" value="2"/>
</dbReference>
<sequence length="763" mass="86594">MAPLKGQVEPTVVVRTQFKSRPGVISIDRDFLEITREPSPPTSPESSTNSGKSLIPRPAESTEKTSLDSKFSSKSKGVSQHSSENKKAVSKLATGEAGSNEHNLAPIAEVECVETPEPVPTVVTIEKAASAKVFFECYYNGLHTGQLTPRSLRRRQLEGALYQDSTLSQTDKDERRRAWAKDETDHLRETRVMKARSGKIMKGKDSLASKYEVVKVLGKGSFGVVRLVREKSDVQISQGPGQNKQIYAMKVIRKSDMLRNSQEGHLRAERDFLVAAEGSQWVVPLIASFQDSNSLYLIMDYMPGGDFLGLLIRDNILTEPVTKWYIAEMILCIEEAHALKWIHRDVKPDNFLISASGHLKISDFGLAFDGHWSHDQAYYNNHRYSLLTKLGINVEGDTIDRKDGRSVAAAMKLAHVTMGGKERHEIINSTGSDCGSILNWRNRYGNRTLARSVVGTSQYMAPEVVRGELYDARCDWWSVAVILYECLYGHTPFLAEEGGRQQTKINILNHKTTFSFPQKPIVSKRCQDLIRSIIQEKDHRLCSRRYKMNFQPSASHQNQDHAGRYVFANDAEDIKAHKWFRDVQWDRLHIMTPPFVPDIKSIDDTHYFDEEDPISDFSESLSGPPPTADDIAEALNPFSREIQTIAKSFIERPHDSVRLRKAERDIDALPMCEEQREYLKSFVKHYGRKEKKRPRDRLLRDKDVAPKVLELRKRGAFLGYTYRRFRPRRDGLSGAGPNRQSGVVVGSGTSKRNVWHRARLSIH</sequence>
<evidence type="ECO:0000256" key="5">
    <source>
        <dbReference type="ARBA" id="ARBA00022777"/>
    </source>
</evidence>
<proteinExistence type="predicted"/>
<evidence type="ECO:0000259" key="12">
    <source>
        <dbReference type="PROSITE" id="PS51285"/>
    </source>
</evidence>
<feature type="compositionally biased region" description="Low complexity" evidence="10">
    <location>
        <begin position="72"/>
        <end position="82"/>
    </location>
</feature>
<dbReference type="InterPro" id="IPR050236">
    <property type="entry name" value="Ser_Thr_kinase_AGC"/>
</dbReference>
<dbReference type="InterPro" id="IPR017441">
    <property type="entry name" value="Protein_kinase_ATP_BS"/>
</dbReference>
<dbReference type="PROSITE" id="PS00107">
    <property type="entry name" value="PROTEIN_KINASE_ATP"/>
    <property type="match status" value="1"/>
</dbReference>
<feature type="binding site" evidence="9">
    <location>
        <position position="250"/>
    </location>
    <ligand>
        <name>ATP</name>
        <dbReference type="ChEBI" id="CHEBI:30616"/>
    </ligand>
</feature>
<dbReference type="InterPro" id="IPR000961">
    <property type="entry name" value="AGC-kinase_C"/>
</dbReference>
<feature type="domain" description="Protein kinase" evidence="11">
    <location>
        <begin position="211"/>
        <end position="554"/>
    </location>
</feature>
<dbReference type="GO" id="GO:0005524">
    <property type="term" value="F:ATP binding"/>
    <property type="evidence" value="ECO:0007669"/>
    <property type="project" value="UniProtKB-UniRule"/>
</dbReference>
<evidence type="ECO:0000256" key="1">
    <source>
        <dbReference type="ARBA" id="ARBA00012513"/>
    </source>
</evidence>
<dbReference type="PROSITE" id="PS50011">
    <property type="entry name" value="PROTEIN_KINASE_DOM"/>
    <property type="match status" value="1"/>
</dbReference>
<dbReference type="InterPro" id="IPR000719">
    <property type="entry name" value="Prot_kinase_dom"/>
</dbReference>
<dbReference type="InterPro" id="IPR011009">
    <property type="entry name" value="Kinase-like_dom_sf"/>
</dbReference>
<evidence type="ECO:0000256" key="8">
    <source>
        <dbReference type="ARBA" id="ARBA00048679"/>
    </source>
</evidence>
<dbReference type="Gene3D" id="3.30.200.20">
    <property type="entry name" value="Phosphorylase Kinase, domain 1"/>
    <property type="match status" value="1"/>
</dbReference>
<evidence type="ECO:0000259" key="11">
    <source>
        <dbReference type="PROSITE" id="PS50011"/>
    </source>
</evidence>
<keyword evidence="5 13" id="KW-0418">Kinase</keyword>
<dbReference type="OrthoDB" id="3638488at2759"/>
<dbReference type="FunFam" id="1.10.510.10:FF:000997">
    <property type="entry name" value="Kinase, AGC NDR"/>
    <property type="match status" value="1"/>
</dbReference>
<dbReference type="InterPro" id="IPR059233">
    <property type="entry name" value="MobB_NdrA/B/Cbk1"/>
</dbReference>
<dbReference type="PANTHER" id="PTHR24356">
    <property type="entry name" value="SERINE/THREONINE-PROTEIN KINASE"/>
    <property type="match status" value="1"/>
</dbReference>
<keyword evidence="2" id="KW-0723">Serine/threonine-protein kinase</keyword>
<dbReference type="EMBL" id="KZ613471">
    <property type="protein sequence ID" value="PMD25153.1"/>
    <property type="molecule type" value="Genomic_DNA"/>
</dbReference>
<dbReference type="PROSITE" id="PS51285">
    <property type="entry name" value="AGC_KINASE_CTER"/>
    <property type="match status" value="1"/>
</dbReference>
<evidence type="ECO:0000256" key="7">
    <source>
        <dbReference type="ARBA" id="ARBA00047899"/>
    </source>
</evidence>
<dbReference type="AlphaFoldDB" id="A0A2J6QFV1"/>
<keyword evidence="14" id="KW-1185">Reference proteome</keyword>
<dbReference type="GO" id="GO:0035556">
    <property type="term" value="P:intracellular signal transduction"/>
    <property type="evidence" value="ECO:0007669"/>
    <property type="project" value="TreeGrafter"/>
</dbReference>
<dbReference type="EC" id="2.7.11.1" evidence="1"/>
<dbReference type="Proteomes" id="UP000235672">
    <property type="component" value="Unassembled WGS sequence"/>
</dbReference>
<evidence type="ECO:0000256" key="6">
    <source>
        <dbReference type="ARBA" id="ARBA00022840"/>
    </source>
</evidence>
<organism evidence="13 14">
    <name type="scientific">Hyaloscypha hepaticicola</name>
    <dbReference type="NCBI Taxonomy" id="2082293"/>
    <lineage>
        <taxon>Eukaryota</taxon>
        <taxon>Fungi</taxon>
        <taxon>Dikarya</taxon>
        <taxon>Ascomycota</taxon>
        <taxon>Pezizomycotina</taxon>
        <taxon>Leotiomycetes</taxon>
        <taxon>Helotiales</taxon>
        <taxon>Hyaloscyphaceae</taxon>
        <taxon>Hyaloscypha</taxon>
    </lineage>
</organism>